<dbReference type="AlphaFoldDB" id="A0AAU7GC67"/>
<dbReference type="RefSeq" id="WP_348788462.1">
    <property type="nucleotide sequence ID" value="NZ_CP157390.1"/>
</dbReference>
<reference evidence="2" key="1">
    <citation type="submission" date="2024-05" db="EMBL/GenBank/DDBJ databases">
        <title>The Natural Products Discovery Center: Release of the First 8490 Sequenced Strains for Exploring Actinobacteria Biosynthetic Diversity.</title>
        <authorList>
            <person name="Kalkreuter E."/>
            <person name="Kautsar S.A."/>
            <person name="Yang D."/>
            <person name="Bader C.D."/>
            <person name="Teijaro C.N."/>
            <person name="Fluegel L."/>
            <person name="Davis C.M."/>
            <person name="Simpson J.R."/>
            <person name="Lauterbach L."/>
            <person name="Steele A.D."/>
            <person name="Gui C."/>
            <person name="Meng S."/>
            <person name="Li G."/>
            <person name="Viehrig K."/>
            <person name="Ye F."/>
            <person name="Su P."/>
            <person name="Kiefer A.F."/>
            <person name="Nichols A."/>
            <person name="Cepeda A.J."/>
            <person name="Yan W."/>
            <person name="Fan B."/>
            <person name="Jiang Y."/>
            <person name="Adhikari A."/>
            <person name="Zheng C.-J."/>
            <person name="Schuster L."/>
            <person name="Cowan T.M."/>
            <person name="Smanski M.J."/>
            <person name="Chevrette M.G."/>
            <person name="de Carvalho L.P.S."/>
            <person name="Shen B."/>
        </authorList>
    </citation>
    <scope>NUCLEOTIDE SEQUENCE</scope>
    <source>
        <strain evidence="2">NPDC080035</strain>
    </source>
</reference>
<protein>
    <submittedName>
        <fullName evidence="2">Uncharacterized protein</fullName>
    </submittedName>
</protein>
<gene>
    <name evidence="2" type="ORF">AAME72_01325</name>
</gene>
<proteinExistence type="predicted"/>
<organism evidence="2">
    <name type="scientific">Leifsonia sp. NPDC080035</name>
    <dbReference type="NCBI Taxonomy" id="3143936"/>
    <lineage>
        <taxon>Bacteria</taxon>
        <taxon>Bacillati</taxon>
        <taxon>Actinomycetota</taxon>
        <taxon>Actinomycetes</taxon>
        <taxon>Micrococcales</taxon>
        <taxon>Microbacteriaceae</taxon>
        <taxon>Leifsonia</taxon>
    </lineage>
</organism>
<feature type="region of interest" description="Disordered" evidence="1">
    <location>
        <begin position="110"/>
        <end position="137"/>
    </location>
</feature>
<feature type="region of interest" description="Disordered" evidence="1">
    <location>
        <begin position="1"/>
        <end position="23"/>
    </location>
</feature>
<dbReference type="EMBL" id="CP157390">
    <property type="protein sequence ID" value="XBM48512.1"/>
    <property type="molecule type" value="Genomic_DNA"/>
</dbReference>
<evidence type="ECO:0000313" key="2">
    <source>
        <dbReference type="EMBL" id="XBM48512.1"/>
    </source>
</evidence>
<name>A0AAU7GC67_9MICO</name>
<sequence length="251" mass="28631">MHEAENKQEFTALNNREKEVAKRGIEREQKKLQALDNAIAQHEQLEQRKAQEKAQRAYAAKKRVRETASAAFTASEWQEIEDRAKAEGKSVAEWFRDASIRLPQFTNQTAEHRRRKVGGGTMGRPASETNVDRQSGDHLRVSRTINVDAETKQRLYDERALFGEAETYDKRSGEALGKKPYISESDYLHALAFNQDPAAIRGHVAAKKADAVYDHMSRMERENNVEQEDVAAFWTARILEVRAKHGLPTLE</sequence>
<evidence type="ECO:0000256" key="1">
    <source>
        <dbReference type="SAM" id="MobiDB-lite"/>
    </source>
</evidence>
<accession>A0AAU7GC67</accession>